<dbReference type="PANTHER" id="PTHR12395:SF9">
    <property type="entry name" value="DECAPPING AND EXORIBONUCLEASE PROTEIN"/>
    <property type="match status" value="1"/>
</dbReference>
<evidence type="ECO:0000313" key="6">
    <source>
        <dbReference type="Proteomes" id="UP000008792"/>
    </source>
</evidence>
<dbReference type="PANTHER" id="PTHR12395">
    <property type="entry name" value="DOM-3 RELATED"/>
    <property type="match status" value="1"/>
</dbReference>
<comment type="subcellular location">
    <subcellularLocation>
        <location evidence="2">Nucleus</location>
    </subcellularLocation>
</comment>
<dbReference type="SMR" id="B4MDX9"/>
<comment type="similarity">
    <text evidence="1 2">Belongs to the DXO/Dom3Z family.</text>
</comment>
<keyword evidence="2" id="KW-0539">Nucleus</keyword>
<dbReference type="HOGENOM" id="CLU_024877_1_1_1"/>
<dbReference type="eggNOG" id="KOG1982">
    <property type="taxonomic scope" value="Eukaryota"/>
</dbReference>
<dbReference type="AlphaFoldDB" id="B4MDX9"/>
<dbReference type="Proteomes" id="UP000008792">
    <property type="component" value="Unassembled WGS sequence"/>
</dbReference>
<comment type="function">
    <text evidence="2">Decapping enzyme for NAD-capped RNAs: specifically hydrolyzes the nicotinamide adenine dinucleotide (NAD) cap from a subset of RNAs by removing the entire NAD moiety from the 5'-end of an NAD-capped RNA.</text>
</comment>
<gene>
    <name evidence="5" type="primary">Dvir\GJ17876</name>
    <name evidence="5" type="ORF">Dvir_GJ17876</name>
</gene>
<dbReference type="STRING" id="7244.B4MDX9"/>
<keyword evidence="2" id="KW-0547">Nucleotide-binding</keyword>
<dbReference type="GO" id="GO:0005634">
    <property type="term" value="C:nucleus"/>
    <property type="evidence" value="ECO:0007669"/>
    <property type="project" value="UniProtKB-SubCell"/>
</dbReference>
<dbReference type="InterPro" id="IPR013961">
    <property type="entry name" value="RAI1"/>
</dbReference>
<dbReference type="GO" id="GO:0110155">
    <property type="term" value="P:NAD-cap decapping"/>
    <property type="evidence" value="ECO:0007669"/>
    <property type="project" value="TreeGrafter"/>
</dbReference>
<dbReference type="GO" id="GO:0005829">
    <property type="term" value="C:cytosol"/>
    <property type="evidence" value="ECO:0007669"/>
    <property type="project" value="TreeGrafter"/>
</dbReference>
<dbReference type="Pfam" id="PF08652">
    <property type="entry name" value="RAI1"/>
    <property type="match status" value="1"/>
</dbReference>
<organism evidence="5 6">
    <name type="scientific">Drosophila virilis</name>
    <name type="common">Fruit fly</name>
    <dbReference type="NCBI Taxonomy" id="7244"/>
    <lineage>
        <taxon>Eukaryota</taxon>
        <taxon>Metazoa</taxon>
        <taxon>Ecdysozoa</taxon>
        <taxon>Arthropoda</taxon>
        <taxon>Hexapoda</taxon>
        <taxon>Insecta</taxon>
        <taxon>Pterygota</taxon>
        <taxon>Neoptera</taxon>
        <taxon>Endopterygota</taxon>
        <taxon>Diptera</taxon>
        <taxon>Brachycera</taxon>
        <taxon>Muscomorpha</taxon>
        <taxon>Ephydroidea</taxon>
        <taxon>Drosophilidae</taxon>
        <taxon>Drosophila</taxon>
    </lineage>
</organism>
<sequence length="385" mass="45085">MYSNYKILNLNARSSTPQDKESFPTIKQPHRAGEYSLSPEGHYEDSPARLCFLTQLGPNTFPFSLNASGEAMSTEQSFLKPRYLDNMFCFLRCSMETLIKRHENGHLQVDADIVCSRETLQLIMCAPYEYKNNWTIAVSKYRNTIYICPVPNPERPQSFVDPEHLKKLMMDHWMTKLRQRCLVAMDDDIVQPGSYQQKKLDGQYYCVFSMNICGLNVLFDAPILAEHCPNPFIGLPKTFVDLRMRLDTMSRTEWSAHNRNVVLKWWVESFLVGIEKVYIAYHDKEGYVQKIKHTMVRELWRECDNDWSPNICGNFLRRLLGSIQLLLANVDSASTVYLLEYDSKNGSITYKYCKERNEHSFIPDWFRILMEEHMDHLNAQVQHQI</sequence>
<dbReference type="PhylomeDB" id="B4MDX9"/>
<reference evidence="5 6" key="1">
    <citation type="journal article" date="2007" name="Nature">
        <title>Evolution of genes and genomes on the Drosophila phylogeny.</title>
        <authorList>
            <consortium name="Drosophila 12 Genomes Consortium"/>
            <person name="Clark A.G."/>
            <person name="Eisen M.B."/>
            <person name="Smith D.R."/>
            <person name="Bergman C.M."/>
            <person name="Oliver B."/>
            <person name="Markow T.A."/>
            <person name="Kaufman T.C."/>
            <person name="Kellis M."/>
            <person name="Gelbart W."/>
            <person name="Iyer V.N."/>
            <person name="Pollard D.A."/>
            <person name="Sackton T.B."/>
            <person name="Larracuente A.M."/>
            <person name="Singh N.D."/>
            <person name="Abad J.P."/>
            <person name="Abt D.N."/>
            <person name="Adryan B."/>
            <person name="Aguade M."/>
            <person name="Akashi H."/>
            <person name="Anderson W.W."/>
            <person name="Aquadro C.F."/>
            <person name="Ardell D.H."/>
            <person name="Arguello R."/>
            <person name="Artieri C.G."/>
            <person name="Barbash D.A."/>
            <person name="Barker D."/>
            <person name="Barsanti P."/>
            <person name="Batterham P."/>
            <person name="Batzoglou S."/>
            <person name="Begun D."/>
            <person name="Bhutkar A."/>
            <person name="Blanco E."/>
            <person name="Bosak S.A."/>
            <person name="Bradley R.K."/>
            <person name="Brand A.D."/>
            <person name="Brent M.R."/>
            <person name="Brooks A.N."/>
            <person name="Brown R.H."/>
            <person name="Butlin R.K."/>
            <person name="Caggese C."/>
            <person name="Calvi B.R."/>
            <person name="Bernardo de Carvalho A."/>
            <person name="Caspi A."/>
            <person name="Castrezana S."/>
            <person name="Celniker S.E."/>
            <person name="Chang J.L."/>
            <person name="Chapple C."/>
            <person name="Chatterji S."/>
            <person name="Chinwalla A."/>
            <person name="Civetta A."/>
            <person name="Clifton S.W."/>
            <person name="Comeron J.M."/>
            <person name="Costello J.C."/>
            <person name="Coyne J.A."/>
            <person name="Daub J."/>
            <person name="David R.G."/>
            <person name="Delcher A.L."/>
            <person name="Delehaunty K."/>
            <person name="Do C.B."/>
            <person name="Ebling H."/>
            <person name="Edwards K."/>
            <person name="Eickbush T."/>
            <person name="Evans J.D."/>
            <person name="Filipski A."/>
            <person name="Findeiss S."/>
            <person name="Freyhult E."/>
            <person name="Fulton L."/>
            <person name="Fulton R."/>
            <person name="Garcia A.C."/>
            <person name="Gardiner A."/>
            <person name="Garfield D.A."/>
            <person name="Garvin B.E."/>
            <person name="Gibson G."/>
            <person name="Gilbert D."/>
            <person name="Gnerre S."/>
            <person name="Godfrey J."/>
            <person name="Good R."/>
            <person name="Gotea V."/>
            <person name="Gravely B."/>
            <person name="Greenberg A.J."/>
            <person name="Griffiths-Jones S."/>
            <person name="Gross S."/>
            <person name="Guigo R."/>
            <person name="Gustafson E.A."/>
            <person name="Haerty W."/>
            <person name="Hahn M.W."/>
            <person name="Halligan D.L."/>
            <person name="Halpern A.L."/>
            <person name="Halter G.M."/>
            <person name="Han M.V."/>
            <person name="Heger A."/>
            <person name="Hillier L."/>
            <person name="Hinrichs A.S."/>
            <person name="Holmes I."/>
            <person name="Hoskins R.A."/>
            <person name="Hubisz M.J."/>
            <person name="Hultmark D."/>
            <person name="Huntley M.A."/>
            <person name="Jaffe D.B."/>
            <person name="Jagadeeshan S."/>
            <person name="Jeck W.R."/>
            <person name="Johnson J."/>
            <person name="Jones C.D."/>
            <person name="Jordan W.C."/>
            <person name="Karpen G.H."/>
            <person name="Kataoka E."/>
            <person name="Keightley P.D."/>
            <person name="Kheradpour P."/>
            <person name="Kirkness E.F."/>
            <person name="Koerich L.B."/>
            <person name="Kristiansen K."/>
            <person name="Kudrna D."/>
            <person name="Kulathinal R.J."/>
            <person name="Kumar S."/>
            <person name="Kwok R."/>
            <person name="Lander E."/>
            <person name="Langley C.H."/>
            <person name="Lapoint R."/>
            <person name="Lazzaro B.P."/>
            <person name="Lee S.J."/>
            <person name="Levesque L."/>
            <person name="Li R."/>
            <person name="Lin C.F."/>
            <person name="Lin M.F."/>
            <person name="Lindblad-Toh K."/>
            <person name="Llopart A."/>
            <person name="Long M."/>
            <person name="Low L."/>
            <person name="Lozovsky E."/>
            <person name="Lu J."/>
            <person name="Luo M."/>
            <person name="Machado C.A."/>
            <person name="Makalowski W."/>
            <person name="Marzo M."/>
            <person name="Matsuda M."/>
            <person name="Matzkin L."/>
            <person name="McAllister B."/>
            <person name="McBride C.S."/>
            <person name="McKernan B."/>
            <person name="McKernan K."/>
            <person name="Mendez-Lago M."/>
            <person name="Minx P."/>
            <person name="Mollenhauer M.U."/>
            <person name="Montooth K."/>
            <person name="Mount S.M."/>
            <person name="Mu X."/>
            <person name="Myers E."/>
            <person name="Negre B."/>
            <person name="Newfeld S."/>
            <person name="Nielsen R."/>
            <person name="Noor M.A."/>
            <person name="O'Grady P."/>
            <person name="Pachter L."/>
            <person name="Papaceit M."/>
            <person name="Parisi M.J."/>
            <person name="Parisi M."/>
            <person name="Parts L."/>
            <person name="Pedersen J.S."/>
            <person name="Pesole G."/>
            <person name="Phillippy A.M."/>
            <person name="Ponting C.P."/>
            <person name="Pop M."/>
            <person name="Porcelli D."/>
            <person name="Powell J.R."/>
            <person name="Prohaska S."/>
            <person name="Pruitt K."/>
            <person name="Puig M."/>
            <person name="Quesneville H."/>
            <person name="Ram K.R."/>
            <person name="Rand D."/>
            <person name="Rasmussen M.D."/>
            <person name="Reed L.K."/>
            <person name="Reenan R."/>
            <person name="Reily A."/>
            <person name="Remington K.A."/>
            <person name="Rieger T.T."/>
            <person name="Ritchie M.G."/>
            <person name="Robin C."/>
            <person name="Rogers Y.H."/>
            <person name="Rohde C."/>
            <person name="Rozas J."/>
            <person name="Rubenfield M.J."/>
            <person name="Ruiz A."/>
            <person name="Russo S."/>
            <person name="Salzberg S.L."/>
            <person name="Sanchez-Gracia A."/>
            <person name="Saranga D.J."/>
            <person name="Sato H."/>
            <person name="Schaeffer S.W."/>
            <person name="Schatz M.C."/>
            <person name="Schlenke T."/>
            <person name="Schwartz R."/>
            <person name="Segarra C."/>
            <person name="Singh R.S."/>
            <person name="Sirot L."/>
            <person name="Sirota M."/>
            <person name="Sisneros N.B."/>
            <person name="Smith C.D."/>
            <person name="Smith T.F."/>
            <person name="Spieth J."/>
            <person name="Stage D.E."/>
            <person name="Stark A."/>
            <person name="Stephan W."/>
            <person name="Strausberg R.L."/>
            <person name="Strempel S."/>
            <person name="Sturgill D."/>
            <person name="Sutton G."/>
            <person name="Sutton G.G."/>
            <person name="Tao W."/>
            <person name="Teichmann S."/>
            <person name="Tobari Y.N."/>
            <person name="Tomimura Y."/>
            <person name="Tsolas J.M."/>
            <person name="Valente V.L."/>
            <person name="Venter E."/>
            <person name="Venter J.C."/>
            <person name="Vicario S."/>
            <person name="Vieira F.G."/>
            <person name="Vilella A.J."/>
            <person name="Villasante A."/>
            <person name="Walenz B."/>
            <person name="Wang J."/>
            <person name="Wasserman M."/>
            <person name="Watts T."/>
            <person name="Wilson D."/>
            <person name="Wilson R.K."/>
            <person name="Wing R.A."/>
            <person name="Wolfner M.F."/>
            <person name="Wong A."/>
            <person name="Wong G.K."/>
            <person name="Wu C.I."/>
            <person name="Wu G."/>
            <person name="Yamamoto D."/>
            <person name="Yang H.P."/>
            <person name="Yang S.P."/>
            <person name="Yorke J.A."/>
            <person name="Yoshida K."/>
            <person name="Zdobnov E."/>
            <person name="Zhang P."/>
            <person name="Zhang Y."/>
            <person name="Zimin A.V."/>
            <person name="Baldwin J."/>
            <person name="Abdouelleil A."/>
            <person name="Abdulkadir J."/>
            <person name="Abebe A."/>
            <person name="Abera B."/>
            <person name="Abreu J."/>
            <person name="Acer S.C."/>
            <person name="Aftuck L."/>
            <person name="Alexander A."/>
            <person name="An P."/>
            <person name="Anderson E."/>
            <person name="Anderson S."/>
            <person name="Arachi H."/>
            <person name="Azer M."/>
            <person name="Bachantsang P."/>
            <person name="Barry A."/>
            <person name="Bayul T."/>
            <person name="Berlin A."/>
            <person name="Bessette D."/>
            <person name="Bloom T."/>
            <person name="Blye J."/>
            <person name="Boguslavskiy L."/>
            <person name="Bonnet C."/>
            <person name="Boukhgalter B."/>
            <person name="Bourzgui I."/>
            <person name="Brown A."/>
            <person name="Cahill P."/>
            <person name="Channer S."/>
            <person name="Cheshatsang Y."/>
            <person name="Chuda L."/>
            <person name="Citroen M."/>
            <person name="Collymore A."/>
            <person name="Cooke P."/>
            <person name="Costello M."/>
            <person name="D'Aco K."/>
            <person name="Daza R."/>
            <person name="De Haan G."/>
            <person name="DeGray S."/>
            <person name="DeMaso C."/>
            <person name="Dhargay N."/>
            <person name="Dooley K."/>
            <person name="Dooley E."/>
            <person name="Doricent M."/>
            <person name="Dorje P."/>
            <person name="Dorjee K."/>
            <person name="Dupes A."/>
            <person name="Elong R."/>
            <person name="Falk J."/>
            <person name="Farina A."/>
            <person name="Faro S."/>
            <person name="Ferguson D."/>
            <person name="Fisher S."/>
            <person name="Foley C.D."/>
            <person name="Franke A."/>
            <person name="Friedrich D."/>
            <person name="Gadbois L."/>
            <person name="Gearin G."/>
            <person name="Gearin C.R."/>
            <person name="Giannoukos G."/>
            <person name="Goode T."/>
            <person name="Graham J."/>
            <person name="Grandbois E."/>
            <person name="Grewal S."/>
            <person name="Gyaltsen K."/>
            <person name="Hafez N."/>
            <person name="Hagos B."/>
            <person name="Hall J."/>
            <person name="Henson C."/>
            <person name="Hollinger A."/>
            <person name="Honan T."/>
            <person name="Huard M.D."/>
            <person name="Hughes L."/>
            <person name="Hurhula B."/>
            <person name="Husby M.E."/>
            <person name="Kamat A."/>
            <person name="Kanga B."/>
            <person name="Kashin S."/>
            <person name="Khazanovich D."/>
            <person name="Kisner P."/>
            <person name="Lance K."/>
            <person name="Lara M."/>
            <person name="Lee W."/>
            <person name="Lennon N."/>
            <person name="Letendre F."/>
            <person name="LeVine R."/>
            <person name="Lipovsky A."/>
            <person name="Liu X."/>
            <person name="Liu J."/>
            <person name="Liu S."/>
            <person name="Lokyitsang T."/>
            <person name="Lokyitsang Y."/>
            <person name="Lubonja R."/>
            <person name="Lui A."/>
            <person name="MacDonald P."/>
            <person name="Magnisalis V."/>
            <person name="Maru K."/>
            <person name="Matthews C."/>
            <person name="McCusker W."/>
            <person name="McDonough S."/>
            <person name="Mehta T."/>
            <person name="Meldrim J."/>
            <person name="Meneus L."/>
            <person name="Mihai O."/>
            <person name="Mihalev A."/>
            <person name="Mihova T."/>
            <person name="Mittelman R."/>
            <person name="Mlenga V."/>
            <person name="Montmayeur A."/>
            <person name="Mulrain L."/>
            <person name="Navidi A."/>
            <person name="Naylor J."/>
            <person name="Negash T."/>
            <person name="Nguyen T."/>
            <person name="Nguyen N."/>
            <person name="Nicol R."/>
            <person name="Norbu C."/>
            <person name="Norbu N."/>
            <person name="Novod N."/>
            <person name="O'Neill B."/>
            <person name="Osman S."/>
            <person name="Markiewicz E."/>
            <person name="Oyono O.L."/>
            <person name="Patti C."/>
            <person name="Phunkhang P."/>
            <person name="Pierre F."/>
            <person name="Priest M."/>
            <person name="Raghuraman S."/>
            <person name="Rege F."/>
            <person name="Reyes R."/>
            <person name="Rise C."/>
            <person name="Rogov P."/>
            <person name="Ross K."/>
            <person name="Ryan E."/>
            <person name="Settipalli S."/>
            <person name="Shea T."/>
            <person name="Sherpa N."/>
            <person name="Shi L."/>
            <person name="Shih D."/>
            <person name="Sparrow T."/>
            <person name="Spaulding J."/>
            <person name="Stalker J."/>
            <person name="Stange-Thomann N."/>
            <person name="Stavropoulos S."/>
            <person name="Stone C."/>
            <person name="Strader C."/>
            <person name="Tesfaye S."/>
            <person name="Thomson T."/>
            <person name="Thoulutsang Y."/>
            <person name="Thoulutsang D."/>
            <person name="Topham K."/>
            <person name="Topping I."/>
            <person name="Tsamla T."/>
            <person name="Vassiliev H."/>
            <person name="Vo A."/>
            <person name="Wangchuk T."/>
            <person name="Wangdi T."/>
            <person name="Weiand M."/>
            <person name="Wilkinson J."/>
            <person name="Wilson A."/>
            <person name="Yadav S."/>
            <person name="Young G."/>
            <person name="Yu Q."/>
            <person name="Zembek L."/>
            <person name="Zhong D."/>
            <person name="Zimmer A."/>
            <person name="Zwirko Z."/>
            <person name="Jaffe D.B."/>
            <person name="Alvarez P."/>
            <person name="Brockman W."/>
            <person name="Butler J."/>
            <person name="Chin C."/>
            <person name="Gnerre S."/>
            <person name="Grabherr M."/>
            <person name="Kleber M."/>
            <person name="Mauceli E."/>
            <person name="MacCallum I."/>
        </authorList>
    </citation>
    <scope>NUCLEOTIDE SEQUENCE [LARGE SCALE GENOMIC DNA]</scope>
    <source>
        <strain evidence="6">Tucson 15010-1051.87</strain>
    </source>
</reference>
<dbReference type="InParanoid" id="B4MDX9"/>
<dbReference type="GO" id="GO:0016787">
    <property type="term" value="F:hydrolase activity"/>
    <property type="evidence" value="ECO:0007669"/>
    <property type="project" value="UniProtKB-KW"/>
</dbReference>
<keyword evidence="6" id="KW-1185">Reference proteome</keyword>
<evidence type="ECO:0000313" key="5">
    <source>
        <dbReference type="EMBL" id="EDW58744.1"/>
    </source>
</evidence>
<evidence type="ECO:0000256" key="2">
    <source>
        <dbReference type="RuleBase" id="RU367113"/>
    </source>
</evidence>
<dbReference type="GO" id="GO:0000166">
    <property type="term" value="F:nucleotide binding"/>
    <property type="evidence" value="ECO:0007669"/>
    <property type="project" value="UniProtKB-KW"/>
</dbReference>
<keyword evidence="2" id="KW-0378">Hydrolase</keyword>
<dbReference type="EC" id="3.6.1.-" evidence="2"/>
<keyword evidence="2" id="KW-0479">Metal-binding</keyword>
<proteinExistence type="inferred from homology"/>
<keyword evidence="2" id="KW-0694">RNA-binding</keyword>
<accession>B4MDX9</accession>
<protein>
    <recommendedName>
        <fullName evidence="2">Decapping nuclease</fullName>
        <ecNumber evidence="2">3.6.1.-</ecNumber>
    </recommendedName>
</protein>
<evidence type="ECO:0000256" key="3">
    <source>
        <dbReference type="SAM" id="MobiDB-lite"/>
    </source>
</evidence>
<evidence type="ECO:0000259" key="4">
    <source>
        <dbReference type="Pfam" id="PF08652"/>
    </source>
</evidence>
<dbReference type="EMBL" id="CH940662">
    <property type="protein sequence ID" value="EDW58744.1"/>
    <property type="molecule type" value="Genomic_DNA"/>
</dbReference>
<dbReference type="InterPro" id="IPR039039">
    <property type="entry name" value="RAI1-like_fam"/>
</dbReference>
<dbReference type="GO" id="GO:0046872">
    <property type="term" value="F:metal ion binding"/>
    <property type="evidence" value="ECO:0007669"/>
    <property type="project" value="UniProtKB-KW"/>
</dbReference>
<dbReference type="KEGG" id="dvi:6635968"/>
<dbReference type="OrthoDB" id="5853397at2759"/>
<dbReference type="OMA" id="RNTMYIC"/>
<dbReference type="GO" id="GO:0004518">
    <property type="term" value="F:nuclease activity"/>
    <property type="evidence" value="ECO:0007669"/>
    <property type="project" value="UniProtKB-KW"/>
</dbReference>
<dbReference type="GO" id="GO:0000956">
    <property type="term" value="P:nuclear-transcribed mRNA catabolic process"/>
    <property type="evidence" value="ECO:0007669"/>
    <property type="project" value="TreeGrafter"/>
</dbReference>
<comment type="cofactor">
    <cofactor evidence="2">
        <name>a divalent metal cation</name>
        <dbReference type="ChEBI" id="CHEBI:60240"/>
    </cofactor>
</comment>
<dbReference type="GO" id="GO:0003723">
    <property type="term" value="F:RNA binding"/>
    <property type="evidence" value="ECO:0007669"/>
    <property type="project" value="UniProtKB-KW"/>
</dbReference>
<feature type="region of interest" description="Disordered" evidence="3">
    <location>
        <begin position="14"/>
        <end position="40"/>
    </location>
</feature>
<name>B4MDX9_DROVI</name>
<evidence type="ECO:0000256" key="1">
    <source>
        <dbReference type="ARBA" id="ARBA00006562"/>
    </source>
</evidence>
<dbReference type="FunCoup" id="B4MDX9">
    <property type="interactions" value="46"/>
</dbReference>
<feature type="domain" description="RAI1-like" evidence="4">
    <location>
        <begin position="27"/>
        <end position="367"/>
    </location>
</feature>
<keyword evidence="2" id="KW-0540">Nuclease</keyword>